<dbReference type="RefSeq" id="WP_104762579.1">
    <property type="nucleotide sequence ID" value="NZ_FZPM01000005.1"/>
</dbReference>
<dbReference type="PANTHER" id="PTHR34406">
    <property type="entry name" value="PROTEIN YCEI"/>
    <property type="match status" value="1"/>
</dbReference>
<name>A0A3D8J8B9_9HELI</name>
<evidence type="ECO:0000259" key="2">
    <source>
        <dbReference type="SMART" id="SM00867"/>
    </source>
</evidence>
<feature type="domain" description="Lipid/polyisoprenoid-binding YceI-like" evidence="2">
    <location>
        <begin position="22"/>
        <end position="187"/>
    </location>
</feature>
<gene>
    <name evidence="3" type="ORF">CQA66_00755</name>
</gene>
<reference evidence="3 4" key="1">
    <citation type="submission" date="2018-04" db="EMBL/GenBank/DDBJ databases">
        <title>Novel Campyloabacter and Helicobacter Species and Strains.</title>
        <authorList>
            <person name="Mannion A.J."/>
            <person name="Shen Z."/>
            <person name="Fox J.G."/>
        </authorList>
    </citation>
    <scope>NUCLEOTIDE SEQUENCE [LARGE SCALE GENOMIC DNA]</scope>
    <source>
        <strain evidence="3 4">MIT 97-5075</strain>
    </source>
</reference>
<evidence type="ECO:0000313" key="4">
    <source>
        <dbReference type="Proteomes" id="UP000256424"/>
    </source>
</evidence>
<dbReference type="InterPro" id="IPR036761">
    <property type="entry name" value="TTHA0802/YceI-like_sf"/>
</dbReference>
<dbReference type="PANTHER" id="PTHR34406:SF1">
    <property type="entry name" value="PROTEIN YCEI"/>
    <property type="match status" value="1"/>
</dbReference>
<sequence length="189" mass="20785">MSKLLSVVVAGALSVNWLFGAAYQIDATHSSVNFHVSHMTVSKVDGNFPEFNGIVEIDPKTKNLTKLEGEIQIDKINTRNTKRDSHLLGVEYFDASNFPKGTLKATKITKDKKGIKVEAELTLRGVTKKVIFTGQLKGPIQNPMTKKETWGLNLEGTINRKDFNIAKDTSGVTMGEEVAISISLELHAQ</sequence>
<dbReference type="Proteomes" id="UP000256424">
    <property type="component" value="Unassembled WGS sequence"/>
</dbReference>
<comment type="caution">
    <text evidence="3">The sequence shown here is derived from an EMBL/GenBank/DDBJ whole genome shotgun (WGS) entry which is preliminary data.</text>
</comment>
<dbReference type="SMART" id="SM00867">
    <property type="entry name" value="YceI"/>
    <property type="match status" value="1"/>
</dbReference>
<evidence type="ECO:0000256" key="1">
    <source>
        <dbReference type="SAM" id="SignalP"/>
    </source>
</evidence>
<accession>A0A3D8J8B9</accession>
<dbReference type="SUPFAM" id="SSF101874">
    <property type="entry name" value="YceI-like"/>
    <property type="match status" value="1"/>
</dbReference>
<dbReference type="OrthoDB" id="9811006at2"/>
<dbReference type="Pfam" id="PF04264">
    <property type="entry name" value="YceI"/>
    <property type="match status" value="1"/>
</dbReference>
<dbReference type="AlphaFoldDB" id="A0A3D8J8B9"/>
<organism evidence="3 4">
    <name type="scientific">Helicobacter aurati</name>
    <dbReference type="NCBI Taxonomy" id="137778"/>
    <lineage>
        <taxon>Bacteria</taxon>
        <taxon>Pseudomonadati</taxon>
        <taxon>Campylobacterota</taxon>
        <taxon>Epsilonproteobacteria</taxon>
        <taxon>Campylobacterales</taxon>
        <taxon>Helicobacteraceae</taxon>
        <taxon>Helicobacter</taxon>
    </lineage>
</organism>
<dbReference type="Gene3D" id="2.40.128.110">
    <property type="entry name" value="Lipid/polyisoprenoid-binding, YceI-like"/>
    <property type="match status" value="1"/>
</dbReference>
<dbReference type="InterPro" id="IPR007372">
    <property type="entry name" value="Lipid/polyisoprenoid-bd_YceI"/>
</dbReference>
<feature type="chain" id="PRO_5017732790" evidence="1">
    <location>
        <begin position="21"/>
        <end position="189"/>
    </location>
</feature>
<keyword evidence="1" id="KW-0732">Signal</keyword>
<keyword evidence="4" id="KW-1185">Reference proteome</keyword>
<feature type="signal peptide" evidence="1">
    <location>
        <begin position="1"/>
        <end position="20"/>
    </location>
</feature>
<proteinExistence type="predicted"/>
<evidence type="ECO:0000313" key="3">
    <source>
        <dbReference type="EMBL" id="RDU73747.1"/>
    </source>
</evidence>
<dbReference type="EMBL" id="NXLW01000001">
    <property type="protein sequence ID" value="RDU73747.1"/>
    <property type="molecule type" value="Genomic_DNA"/>
</dbReference>
<protein>
    <submittedName>
        <fullName evidence="3">Polyisoprenoid-binding protein</fullName>
    </submittedName>
</protein>